<dbReference type="Pfam" id="PF13088">
    <property type="entry name" value="BNR_2"/>
    <property type="match status" value="1"/>
</dbReference>
<dbReference type="Gene3D" id="2.120.10.10">
    <property type="match status" value="1"/>
</dbReference>
<protein>
    <recommendedName>
        <fullName evidence="1">Sialidase domain-containing protein</fullName>
    </recommendedName>
</protein>
<dbReference type="EMBL" id="AMZH03024281">
    <property type="protein sequence ID" value="RRT35946.1"/>
    <property type="molecule type" value="Genomic_DNA"/>
</dbReference>
<accession>A0A426X8Z2</accession>
<dbReference type="InterPro" id="IPR011040">
    <property type="entry name" value="Sialidase"/>
</dbReference>
<comment type="caution">
    <text evidence="2">The sequence shown here is derived from an EMBL/GenBank/DDBJ whole genome shotgun (WGS) entry which is preliminary data.</text>
</comment>
<dbReference type="AlphaFoldDB" id="A0A426X8Z2"/>
<feature type="domain" description="Sialidase" evidence="1">
    <location>
        <begin position="40"/>
        <end position="105"/>
    </location>
</feature>
<organism evidence="2 3">
    <name type="scientific">Ensete ventricosum</name>
    <name type="common">Abyssinian banana</name>
    <name type="synonym">Musa ensete</name>
    <dbReference type="NCBI Taxonomy" id="4639"/>
    <lineage>
        <taxon>Eukaryota</taxon>
        <taxon>Viridiplantae</taxon>
        <taxon>Streptophyta</taxon>
        <taxon>Embryophyta</taxon>
        <taxon>Tracheophyta</taxon>
        <taxon>Spermatophyta</taxon>
        <taxon>Magnoliopsida</taxon>
        <taxon>Liliopsida</taxon>
        <taxon>Zingiberales</taxon>
        <taxon>Musaceae</taxon>
        <taxon>Ensete</taxon>
    </lineage>
</organism>
<reference evidence="2 3" key="1">
    <citation type="journal article" date="2014" name="Agronomy (Basel)">
        <title>A Draft Genome Sequence for Ensete ventricosum, the Drought-Tolerant Tree Against Hunger.</title>
        <authorList>
            <person name="Harrison J."/>
            <person name="Moore K.A."/>
            <person name="Paszkiewicz K."/>
            <person name="Jones T."/>
            <person name="Grant M."/>
            <person name="Ambacheew D."/>
            <person name="Muzemil S."/>
            <person name="Studholme D.J."/>
        </authorList>
    </citation>
    <scope>NUCLEOTIDE SEQUENCE [LARGE SCALE GENOMIC DNA]</scope>
</reference>
<dbReference type="PANTHER" id="PTHR43752">
    <property type="entry name" value="BNR/ASP-BOX REPEAT FAMILY PROTEIN"/>
    <property type="match status" value="1"/>
</dbReference>
<evidence type="ECO:0000259" key="1">
    <source>
        <dbReference type="Pfam" id="PF13088"/>
    </source>
</evidence>
<dbReference type="Proteomes" id="UP000287651">
    <property type="component" value="Unassembled WGS sequence"/>
</dbReference>
<dbReference type="PANTHER" id="PTHR43752:SF2">
    <property type="entry name" value="BNR_ASP-BOX REPEAT FAMILY PROTEIN"/>
    <property type="match status" value="1"/>
</dbReference>
<dbReference type="CDD" id="cd15482">
    <property type="entry name" value="Sialidase_non-viral"/>
    <property type="match status" value="1"/>
</dbReference>
<evidence type="ECO:0000313" key="2">
    <source>
        <dbReference type="EMBL" id="RRT35946.1"/>
    </source>
</evidence>
<evidence type="ECO:0000313" key="3">
    <source>
        <dbReference type="Proteomes" id="UP000287651"/>
    </source>
</evidence>
<dbReference type="SUPFAM" id="SSF50939">
    <property type="entry name" value="Sialidases"/>
    <property type="match status" value="1"/>
</dbReference>
<gene>
    <name evidence="2" type="ORF">B296_00024843</name>
</gene>
<name>A0A426X8Z2_ENSVE</name>
<sequence>MEQARACVRRRRIGQRDSTFPVPDRERKLARADAVGVIINTGIDGVKMNDGRLLVVYNTDSRGTLKVASSGDDGDSWEEVMTLEEGSMEFSYPAVIQAMDELIHVTYTYNRTQIKVMLSLFCLICSFSFEDMVSTCG</sequence>
<dbReference type="InterPro" id="IPR036278">
    <property type="entry name" value="Sialidase_sf"/>
</dbReference>
<proteinExistence type="predicted"/>